<feature type="chain" id="PRO_5034485532" evidence="2">
    <location>
        <begin position="21"/>
        <end position="305"/>
    </location>
</feature>
<gene>
    <name evidence="3" type="ORF">DFP72DRAFT_1069130</name>
</gene>
<evidence type="ECO:0000256" key="2">
    <source>
        <dbReference type="SAM" id="SignalP"/>
    </source>
</evidence>
<reference evidence="3 4" key="1">
    <citation type="submission" date="2020-07" db="EMBL/GenBank/DDBJ databases">
        <title>Comparative genomics of pyrophilous fungi reveals a link between fire events and developmental genes.</title>
        <authorList>
            <consortium name="DOE Joint Genome Institute"/>
            <person name="Steindorff A.S."/>
            <person name="Carver A."/>
            <person name="Calhoun S."/>
            <person name="Stillman K."/>
            <person name="Liu H."/>
            <person name="Lipzen A."/>
            <person name="Pangilinan J."/>
            <person name="Labutti K."/>
            <person name="Bruns T.D."/>
            <person name="Grigoriev I.V."/>
        </authorList>
    </citation>
    <scope>NUCLEOTIDE SEQUENCE [LARGE SCALE GENOMIC DNA]</scope>
    <source>
        <strain evidence="3 4">CBS 144469</strain>
    </source>
</reference>
<proteinExistence type="predicted"/>
<feature type="region of interest" description="Disordered" evidence="1">
    <location>
        <begin position="246"/>
        <end position="305"/>
    </location>
</feature>
<feature type="region of interest" description="Disordered" evidence="1">
    <location>
        <begin position="134"/>
        <end position="188"/>
    </location>
</feature>
<feature type="signal peptide" evidence="2">
    <location>
        <begin position="1"/>
        <end position="20"/>
    </location>
</feature>
<protein>
    <submittedName>
        <fullName evidence="3">Uncharacterized protein</fullName>
    </submittedName>
</protein>
<keyword evidence="4" id="KW-1185">Reference proteome</keyword>
<dbReference type="AlphaFoldDB" id="A0A8H6M5M4"/>
<keyword evidence="2" id="KW-0732">Signal</keyword>
<accession>A0A8H6M5M4</accession>
<evidence type="ECO:0000313" key="3">
    <source>
        <dbReference type="EMBL" id="KAF6753919.1"/>
    </source>
</evidence>
<evidence type="ECO:0000256" key="1">
    <source>
        <dbReference type="SAM" id="MobiDB-lite"/>
    </source>
</evidence>
<comment type="caution">
    <text evidence="3">The sequence shown here is derived from an EMBL/GenBank/DDBJ whole genome shotgun (WGS) entry which is preliminary data.</text>
</comment>
<feature type="compositionally biased region" description="Pro residues" evidence="1">
    <location>
        <begin position="167"/>
        <end position="180"/>
    </location>
</feature>
<name>A0A8H6M5M4_9AGAR</name>
<feature type="compositionally biased region" description="Basic residues" evidence="1">
    <location>
        <begin position="259"/>
        <end position="268"/>
    </location>
</feature>
<dbReference type="EMBL" id="JACGCI010000037">
    <property type="protein sequence ID" value="KAF6753919.1"/>
    <property type="molecule type" value="Genomic_DNA"/>
</dbReference>
<evidence type="ECO:0000313" key="4">
    <source>
        <dbReference type="Proteomes" id="UP000521943"/>
    </source>
</evidence>
<sequence length="305" mass="33015">MLFTSKSILVAALVVAPAIAVPVSHVHKSGKDVGHSLENAHGRDTRTRDNTELAARAGTDTSSPELMKRRRGGAPQPPPSRMRNFGHKTGQFLEHASNAASVIDVGRQIWSGINGQANPNAPREFFDANDELETRAGTDTPSPELELMKRQNRRHGGRAPRRAGPPRRAPPPPRAPPKAPAPSRLRNFGHKTGRFLEHASNAASVVDTAQQLWSTFRGQPGNPNGPRDYIFDEALDVRADAGPVPEWRVGIRPHTGRGGGRRAGRRGSRNYGNLGAVRGGVSGGRARSMSRNVGREYMSSLEELD</sequence>
<feature type="compositionally biased region" description="Basic and acidic residues" evidence="1">
    <location>
        <begin position="29"/>
        <end position="51"/>
    </location>
</feature>
<organism evidence="3 4">
    <name type="scientific">Ephemerocybe angulata</name>
    <dbReference type="NCBI Taxonomy" id="980116"/>
    <lineage>
        <taxon>Eukaryota</taxon>
        <taxon>Fungi</taxon>
        <taxon>Dikarya</taxon>
        <taxon>Basidiomycota</taxon>
        <taxon>Agaricomycotina</taxon>
        <taxon>Agaricomycetes</taxon>
        <taxon>Agaricomycetidae</taxon>
        <taxon>Agaricales</taxon>
        <taxon>Agaricineae</taxon>
        <taxon>Psathyrellaceae</taxon>
        <taxon>Ephemerocybe</taxon>
    </lineage>
</organism>
<dbReference type="Proteomes" id="UP000521943">
    <property type="component" value="Unassembled WGS sequence"/>
</dbReference>
<feature type="region of interest" description="Disordered" evidence="1">
    <location>
        <begin position="27"/>
        <end position="86"/>
    </location>
</feature>
<feature type="compositionally biased region" description="Basic residues" evidence="1">
    <location>
        <begin position="150"/>
        <end position="165"/>
    </location>
</feature>